<dbReference type="InterPro" id="IPR018117">
    <property type="entry name" value="C5_DNA_meth_AS"/>
</dbReference>
<dbReference type="Gene3D" id="3.40.50.150">
    <property type="entry name" value="Vaccinia Virus protein VP39"/>
    <property type="match status" value="1"/>
</dbReference>
<accession>A0A0F9G6G5</accession>
<evidence type="ECO:0000256" key="1">
    <source>
        <dbReference type="ARBA" id="ARBA00022603"/>
    </source>
</evidence>
<dbReference type="PROSITE" id="PS00094">
    <property type="entry name" value="C5_MTASE_1"/>
    <property type="match status" value="1"/>
</dbReference>
<reference evidence="4" key="1">
    <citation type="journal article" date="2015" name="Nature">
        <title>Complex archaea that bridge the gap between prokaryotes and eukaryotes.</title>
        <authorList>
            <person name="Spang A."/>
            <person name="Saw J.H."/>
            <person name="Jorgensen S.L."/>
            <person name="Zaremba-Niedzwiedzka K."/>
            <person name="Martijn J."/>
            <person name="Lind A.E."/>
            <person name="van Eijk R."/>
            <person name="Schleper C."/>
            <person name="Guy L."/>
            <person name="Ettema T.J."/>
        </authorList>
    </citation>
    <scope>NUCLEOTIDE SEQUENCE</scope>
</reference>
<proteinExistence type="predicted"/>
<dbReference type="SUPFAM" id="SSF53335">
    <property type="entry name" value="S-adenosyl-L-methionine-dependent methyltransferases"/>
    <property type="match status" value="1"/>
</dbReference>
<evidence type="ECO:0000313" key="4">
    <source>
        <dbReference type="EMBL" id="KKL58852.1"/>
    </source>
</evidence>
<name>A0A0F9G6G5_9ZZZZ</name>
<keyword evidence="2" id="KW-0808">Transferase</keyword>
<dbReference type="InterPro" id="IPR001525">
    <property type="entry name" value="C5_MeTfrase"/>
</dbReference>
<evidence type="ECO:0000256" key="3">
    <source>
        <dbReference type="ARBA" id="ARBA00022691"/>
    </source>
</evidence>
<evidence type="ECO:0008006" key="5">
    <source>
        <dbReference type="Google" id="ProtNLM"/>
    </source>
</evidence>
<keyword evidence="1" id="KW-0489">Methyltransferase</keyword>
<dbReference type="GO" id="GO:0008168">
    <property type="term" value="F:methyltransferase activity"/>
    <property type="evidence" value="ECO:0007669"/>
    <property type="project" value="UniProtKB-KW"/>
</dbReference>
<dbReference type="Pfam" id="PF00145">
    <property type="entry name" value="DNA_methylase"/>
    <property type="match status" value="1"/>
</dbReference>
<keyword evidence="3" id="KW-0949">S-adenosyl-L-methionine</keyword>
<evidence type="ECO:0000256" key="2">
    <source>
        <dbReference type="ARBA" id="ARBA00022679"/>
    </source>
</evidence>
<dbReference type="PROSITE" id="PS51679">
    <property type="entry name" value="SAM_MT_C5"/>
    <property type="match status" value="1"/>
</dbReference>
<comment type="caution">
    <text evidence="4">The sequence shown here is derived from an EMBL/GenBank/DDBJ whole genome shotgun (WGS) entry which is preliminary data.</text>
</comment>
<protein>
    <recommendedName>
        <fullName evidence="5">DNA (cytosine-5-)-methyltransferase</fullName>
    </recommendedName>
</protein>
<gene>
    <name evidence="4" type="ORF">LCGC14_2221180</name>
</gene>
<dbReference type="InterPro" id="IPR029063">
    <property type="entry name" value="SAM-dependent_MTases_sf"/>
</dbReference>
<sequence length="160" mass="17628">MIYGSVCSGIEAATVAWEPLGWRPAFFAEIEKFPRAILQHHYPDVPLHGDFTTIEEGDYEPIDLLVAGTPCQDFSVAGKRLGMDAPRVNLALEFLALAQRLRPRWLVFENVPGLLSNWSGAEAGEVEPGCGRDVDENSDFAAFLGALRESGYLGCWRSLD</sequence>
<organism evidence="4">
    <name type="scientific">marine sediment metagenome</name>
    <dbReference type="NCBI Taxonomy" id="412755"/>
    <lineage>
        <taxon>unclassified sequences</taxon>
        <taxon>metagenomes</taxon>
        <taxon>ecological metagenomes</taxon>
    </lineage>
</organism>
<feature type="non-terminal residue" evidence="4">
    <location>
        <position position="160"/>
    </location>
</feature>
<dbReference type="GO" id="GO:0032259">
    <property type="term" value="P:methylation"/>
    <property type="evidence" value="ECO:0007669"/>
    <property type="project" value="UniProtKB-KW"/>
</dbReference>
<dbReference type="EMBL" id="LAZR01029678">
    <property type="protein sequence ID" value="KKL58852.1"/>
    <property type="molecule type" value="Genomic_DNA"/>
</dbReference>
<dbReference type="AlphaFoldDB" id="A0A0F9G6G5"/>